<evidence type="ECO:0000256" key="3">
    <source>
        <dbReference type="ARBA" id="ARBA00022989"/>
    </source>
</evidence>
<evidence type="ECO:0000313" key="8">
    <source>
        <dbReference type="EMBL" id="NFA62051.1"/>
    </source>
</evidence>
<dbReference type="EMBL" id="SGJP01000054">
    <property type="protein sequence ID" value="NFA62051.1"/>
    <property type="molecule type" value="Genomic_DNA"/>
</dbReference>
<evidence type="ECO:0000256" key="1">
    <source>
        <dbReference type="ARBA" id="ARBA00022475"/>
    </source>
</evidence>
<dbReference type="PANTHER" id="PTHR41335">
    <property type="entry name" value="MEMBRANE PROTEIN-RELATED"/>
    <property type="match status" value="1"/>
</dbReference>
<dbReference type="PANTHER" id="PTHR41335:SF1">
    <property type="entry name" value="MEMBRANE PROTEIN"/>
    <property type="match status" value="1"/>
</dbReference>
<evidence type="ECO:0000256" key="5">
    <source>
        <dbReference type="SAM" id="Coils"/>
    </source>
</evidence>
<feature type="coiled-coil region" evidence="5">
    <location>
        <begin position="62"/>
        <end position="96"/>
    </location>
</feature>
<name>A0A6M0T7E9_CLOBO</name>
<organism evidence="8 9">
    <name type="scientific">Clostridium botulinum</name>
    <dbReference type="NCBI Taxonomy" id="1491"/>
    <lineage>
        <taxon>Bacteria</taxon>
        <taxon>Bacillati</taxon>
        <taxon>Bacillota</taxon>
        <taxon>Clostridia</taxon>
        <taxon>Eubacteriales</taxon>
        <taxon>Clostridiaceae</taxon>
        <taxon>Clostridium</taxon>
    </lineage>
</organism>
<reference evidence="8 9" key="1">
    <citation type="submission" date="2019-02" db="EMBL/GenBank/DDBJ databases">
        <title>Genome sequencing of Clostridium botulinum clinical isolates.</title>
        <authorList>
            <person name="Brunt J."/>
            <person name="Van Vliet A.H.M."/>
            <person name="Stringer S.C."/>
            <person name="Grant K.A."/>
            <person name="Carter A.C."/>
            <person name="Peck M.W."/>
        </authorList>
    </citation>
    <scope>NUCLEOTIDE SEQUENCE [LARGE SCALE GENOMIC DNA]</scope>
    <source>
        <strain evidence="8 9">R1125/03</strain>
    </source>
</reference>
<keyword evidence="3 6" id="KW-1133">Transmembrane helix</keyword>
<dbReference type="InterPro" id="IPR010445">
    <property type="entry name" value="LapA_dom"/>
</dbReference>
<keyword evidence="2 6" id="KW-0812">Transmembrane</keyword>
<evidence type="ECO:0000256" key="6">
    <source>
        <dbReference type="SAM" id="Phobius"/>
    </source>
</evidence>
<feature type="domain" description="Lipopolysaccharide assembly protein A" evidence="7">
    <location>
        <begin position="21"/>
        <end position="82"/>
    </location>
</feature>
<keyword evidence="5" id="KW-0175">Coiled coil</keyword>
<evidence type="ECO:0000259" key="7">
    <source>
        <dbReference type="Pfam" id="PF06305"/>
    </source>
</evidence>
<dbReference type="Proteomes" id="UP000473089">
    <property type="component" value="Unassembled WGS sequence"/>
</dbReference>
<dbReference type="AlphaFoldDB" id="A0A6M0T7E9"/>
<accession>A0A6M0T7E9</accession>
<evidence type="ECO:0000313" key="9">
    <source>
        <dbReference type="Proteomes" id="UP000473089"/>
    </source>
</evidence>
<gene>
    <name evidence="8" type="ORF">EXM42_17205</name>
</gene>
<comment type="caution">
    <text evidence="8">The sequence shown here is derived from an EMBL/GenBank/DDBJ whole genome shotgun (WGS) entry which is preliminary data.</text>
</comment>
<keyword evidence="1" id="KW-1003">Cell membrane</keyword>
<protein>
    <submittedName>
        <fullName evidence="8">DUF1049 domain-containing protein</fullName>
    </submittedName>
</protein>
<dbReference type="GO" id="GO:0005886">
    <property type="term" value="C:plasma membrane"/>
    <property type="evidence" value="ECO:0007669"/>
    <property type="project" value="InterPro"/>
</dbReference>
<evidence type="ECO:0000256" key="2">
    <source>
        <dbReference type="ARBA" id="ARBA00022692"/>
    </source>
</evidence>
<proteinExistence type="predicted"/>
<dbReference type="Pfam" id="PF06305">
    <property type="entry name" value="LapA_dom"/>
    <property type="match status" value="1"/>
</dbReference>
<evidence type="ECO:0000256" key="4">
    <source>
        <dbReference type="ARBA" id="ARBA00023136"/>
    </source>
</evidence>
<sequence length="121" mass="13750">MRNGFVFSLIMALIVAIFAIQNAAAIPIKILFWQIDFSLAIIIFLSAVVGAVITGIMSIKKERIIKKQNKDFSNKIQELEKTNVELLDRLENLSSVSKDEHYIKDINDKEVSLNKENKKIT</sequence>
<feature type="transmembrane region" description="Helical" evidence="6">
    <location>
        <begin position="35"/>
        <end position="59"/>
    </location>
</feature>
<keyword evidence="4 6" id="KW-0472">Membrane</keyword>